<dbReference type="Gene3D" id="3.50.50.60">
    <property type="entry name" value="FAD/NAD(P)-binding domain"/>
    <property type="match status" value="2"/>
</dbReference>
<dbReference type="Proteomes" id="UP000076038">
    <property type="component" value="Chromosome"/>
</dbReference>
<protein>
    <submittedName>
        <fullName evidence="5">Alkyl hydroperoxide reductase subunit F</fullName>
        <ecNumber evidence="5">1.8.1.-</ecNumber>
    </submittedName>
</protein>
<dbReference type="SUPFAM" id="SSF51905">
    <property type="entry name" value="FAD/NAD(P)-binding domain"/>
    <property type="match status" value="1"/>
</dbReference>
<dbReference type="OrthoDB" id="9786503at2"/>
<evidence type="ECO:0000256" key="3">
    <source>
        <dbReference type="ARBA" id="ARBA00048132"/>
    </source>
</evidence>
<organism evidence="5 6">
    <name type="scientific">Rhodococcoides fascians</name>
    <name type="common">Rhodococcus fascians</name>
    <dbReference type="NCBI Taxonomy" id="1828"/>
    <lineage>
        <taxon>Bacteria</taxon>
        <taxon>Bacillati</taxon>
        <taxon>Actinomycetota</taxon>
        <taxon>Actinomycetes</taxon>
        <taxon>Mycobacteriales</taxon>
        <taxon>Nocardiaceae</taxon>
        <taxon>Rhodococcoides</taxon>
    </lineage>
</organism>
<gene>
    <name evidence="5" type="primary">ahpF</name>
    <name evidence="5" type="ORF">A3Q41_01700</name>
</gene>
<evidence type="ECO:0000313" key="6">
    <source>
        <dbReference type="Proteomes" id="UP000076038"/>
    </source>
</evidence>
<keyword evidence="1" id="KW-0285">Flavoprotein</keyword>
<keyword evidence="2 5" id="KW-0560">Oxidoreductase</keyword>
<evidence type="ECO:0000313" key="5">
    <source>
        <dbReference type="EMBL" id="AMY23004.1"/>
    </source>
</evidence>
<dbReference type="PATRIC" id="fig|1653479.3.peg.1721"/>
<dbReference type="InterPro" id="IPR023753">
    <property type="entry name" value="FAD/NAD-binding_dom"/>
</dbReference>
<dbReference type="RefSeq" id="WP_048318870.1">
    <property type="nucleotide sequence ID" value="NZ_CP015220.1"/>
</dbReference>
<evidence type="ECO:0000256" key="1">
    <source>
        <dbReference type="ARBA" id="ARBA00022630"/>
    </source>
</evidence>
<dbReference type="EC" id="1.8.1.-" evidence="5"/>
<name>A0A143QJ73_RHOFA</name>
<dbReference type="Pfam" id="PF07992">
    <property type="entry name" value="Pyr_redox_2"/>
    <property type="match status" value="1"/>
</dbReference>
<sequence>MTSDNAHPAPVENVPVDAIIVGGGVAGLSAAVALGRSRRSVAIVDAGDPRNAPAAHSHNYLTRDGESPLELVRLGRIEAEHYGVRIVDGSATSAARTDSGFEVSLADGTVVRGRRLLVTTGLTDILPSIPGLAERWGRDVLHCPYCHGWEVRDRAIGIIGSVMSGHQAQMWRQLSENVTVFTHTATELSPEELTRMRARGIVVVEEEITRVDVENDAIVGVTLANGVAVALDAVVVGPNFTSRADVLESLGLETTEMVMNGHVLGTYIEADPVGATSVPGVWVAGNVTAPMDTVVAASAAGVKAGAAINGDLIEEDVRFAVQQAEAMAS</sequence>
<comment type="catalytic activity">
    <reaction evidence="3">
        <text>[thioredoxin]-dithiol + NADP(+) = [thioredoxin]-disulfide + NADPH + H(+)</text>
        <dbReference type="Rhea" id="RHEA:20345"/>
        <dbReference type="Rhea" id="RHEA-COMP:10698"/>
        <dbReference type="Rhea" id="RHEA-COMP:10700"/>
        <dbReference type="ChEBI" id="CHEBI:15378"/>
        <dbReference type="ChEBI" id="CHEBI:29950"/>
        <dbReference type="ChEBI" id="CHEBI:50058"/>
        <dbReference type="ChEBI" id="CHEBI:57783"/>
        <dbReference type="ChEBI" id="CHEBI:58349"/>
        <dbReference type="EC" id="1.8.1.9"/>
    </reaction>
</comment>
<evidence type="ECO:0000256" key="2">
    <source>
        <dbReference type="ARBA" id="ARBA00023002"/>
    </source>
</evidence>
<dbReference type="PRINTS" id="PR00368">
    <property type="entry name" value="FADPNR"/>
</dbReference>
<dbReference type="PANTHER" id="PTHR48105">
    <property type="entry name" value="THIOREDOXIN REDUCTASE 1-RELATED-RELATED"/>
    <property type="match status" value="1"/>
</dbReference>
<dbReference type="AlphaFoldDB" id="A0A143QJ73"/>
<dbReference type="EMBL" id="CP015220">
    <property type="protein sequence ID" value="AMY23004.1"/>
    <property type="molecule type" value="Genomic_DNA"/>
</dbReference>
<dbReference type="KEGG" id="rhs:A3Q41_01700"/>
<feature type="domain" description="FAD/NAD(P)-binding" evidence="4">
    <location>
        <begin position="17"/>
        <end position="300"/>
    </location>
</feature>
<reference evidence="5 6" key="1">
    <citation type="journal article" date="2016" name="Genome Announc.">
        <title>Complete Genome and Plasmid Sequences for Rhodococcus fascians D188 and Draft Sequences for Rhodococcus Isolates PBTS 1 and PBTS 2.</title>
        <authorList>
            <person name="Stamler R.A."/>
            <person name="Vereecke D."/>
            <person name="Zhang Y."/>
            <person name="Schilkey F."/>
            <person name="Devitt N."/>
            <person name="Randall J.J."/>
        </authorList>
    </citation>
    <scope>NUCLEOTIDE SEQUENCE [LARGE SCALE GENOMIC DNA]</scope>
    <source>
        <strain evidence="5 6">PBTS2</strain>
    </source>
</reference>
<dbReference type="GO" id="GO:0004791">
    <property type="term" value="F:thioredoxin-disulfide reductase (NADPH) activity"/>
    <property type="evidence" value="ECO:0007669"/>
    <property type="project" value="UniProtKB-EC"/>
</dbReference>
<accession>A0A143QJ73</accession>
<dbReference type="InterPro" id="IPR036188">
    <property type="entry name" value="FAD/NAD-bd_sf"/>
</dbReference>
<evidence type="ECO:0000259" key="4">
    <source>
        <dbReference type="Pfam" id="PF07992"/>
    </source>
</evidence>
<proteinExistence type="predicted"/>
<dbReference type="PRINTS" id="PR00469">
    <property type="entry name" value="PNDRDTASEII"/>
</dbReference>
<reference evidence="6" key="2">
    <citation type="submission" date="2016-04" db="EMBL/GenBank/DDBJ databases">
        <title>Complete Genome and Plasmid Sequences for Rhodococcus fascians D188 and Draft Sequences for Rhodococcus spp. Isolates PBTS 1 and PBTS 2.</title>
        <authorList>
            <person name="Stamer R."/>
            <person name="Vereecke D."/>
            <person name="Zhang Y."/>
            <person name="Schilkey F."/>
            <person name="Devitt N."/>
            <person name="Randall J."/>
        </authorList>
    </citation>
    <scope>NUCLEOTIDE SEQUENCE [LARGE SCALE GENOMIC DNA]</scope>
    <source>
        <strain evidence="6">PBTS2</strain>
    </source>
</reference>
<keyword evidence="6" id="KW-1185">Reference proteome</keyword>
<dbReference type="InterPro" id="IPR050097">
    <property type="entry name" value="Ferredoxin-NADP_redctase_2"/>
</dbReference>